<proteinExistence type="predicted"/>
<sequence length="133" mass="13745">MRSCGVFLVSSSGSRSVVTVLITGLEGCHSVSLSAGFFSPGSDPFLRSSGSSCLGYSFGTDARSGSSSVSPSTDVTRCGPSFTCFFFFFFFFSFPAASFDATLGSGACSWPSTSGWPSLSLVLGCLSVSRLLV</sequence>
<dbReference type="AlphaFoldDB" id="A0A6B0URX9"/>
<name>A0A6B0URX9_IXORI</name>
<protein>
    <submittedName>
        <fullName evidence="1">Uncharacterized protein</fullName>
    </submittedName>
</protein>
<evidence type="ECO:0000313" key="1">
    <source>
        <dbReference type="EMBL" id="MXU92473.1"/>
    </source>
</evidence>
<reference evidence="1" key="1">
    <citation type="submission" date="2019-12" db="EMBL/GenBank/DDBJ databases">
        <title>An insight into the sialome of adult female Ixodes ricinus ticks feeding for 6 days.</title>
        <authorList>
            <person name="Perner J."/>
            <person name="Ribeiro J.M.C."/>
        </authorList>
    </citation>
    <scope>NUCLEOTIDE SEQUENCE</scope>
    <source>
        <strain evidence="1">Semi-engorged</strain>
        <tissue evidence="1">Salivary glands</tissue>
    </source>
</reference>
<dbReference type="EMBL" id="GIFC01010390">
    <property type="protein sequence ID" value="MXU92473.1"/>
    <property type="molecule type" value="Transcribed_RNA"/>
</dbReference>
<accession>A0A6B0URX9</accession>
<organism evidence="1">
    <name type="scientific">Ixodes ricinus</name>
    <name type="common">Common tick</name>
    <name type="synonym">Acarus ricinus</name>
    <dbReference type="NCBI Taxonomy" id="34613"/>
    <lineage>
        <taxon>Eukaryota</taxon>
        <taxon>Metazoa</taxon>
        <taxon>Ecdysozoa</taxon>
        <taxon>Arthropoda</taxon>
        <taxon>Chelicerata</taxon>
        <taxon>Arachnida</taxon>
        <taxon>Acari</taxon>
        <taxon>Parasitiformes</taxon>
        <taxon>Ixodida</taxon>
        <taxon>Ixodoidea</taxon>
        <taxon>Ixodidae</taxon>
        <taxon>Ixodinae</taxon>
        <taxon>Ixodes</taxon>
    </lineage>
</organism>